<evidence type="ECO:0000256" key="3">
    <source>
        <dbReference type="ARBA" id="ARBA00022448"/>
    </source>
</evidence>
<dbReference type="CDD" id="cd12346">
    <property type="entry name" value="RRM3_NGR1_NAM8_like"/>
    <property type="match status" value="1"/>
</dbReference>
<dbReference type="InterPro" id="IPR000504">
    <property type="entry name" value="RRM_dom"/>
</dbReference>
<keyword evidence="7 11" id="KW-0653">Protein transport</keyword>
<feature type="domain" description="RRM" evidence="13">
    <location>
        <begin position="1085"/>
        <end position="1165"/>
    </location>
</feature>
<keyword evidence="6 11" id="KW-0256">Endoplasmic reticulum</keyword>
<feature type="compositionally biased region" description="Low complexity" evidence="12">
    <location>
        <begin position="1444"/>
        <end position="1462"/>
    </location>
</feature>
<organism evidence="14 15">
    <name type="scientific">Lichtheimia corymbifera JMRC:FSU:9682</name>
    <dbReference type="NCBI Taxonomy" id="1263082"/>
    <lineage>
        <taxon>Eukaryota</taxon>
        <taxon>Fungi</taxon>
        <taxon>Fungi incertae sedis</taxon>
        <taxon>Mucoromycota</taxon>
        <taxon>Mucoromycotina</taxon>
        <taxon>Mucoromycetes</taxon>
        <taxon>Mucorales</taxon>
        <taxon>Lichtheimiaceae</taxon>
        <taxon>Lichtheimia</taxon>
    </lineage>
</organism>
<dbReference type="FunFam" id="3.30.70.330:FF:000159">
    <property type="entry name" value="tRNA selenocysteine 1-associated protein 1"/>
    <property type="match status" value="1"/>
</dbReference>
<dbReference type="EMBL" id="CBTN010000113">
    <property type="protein sequence ID" value="CDH60892.1"/>
    <property type="molecule type" value="Genomic_DNA"/>
</dbReference>
<dbReference type="Pfam" id="PF00076">
    <property type="entry name" value="RRM_1"/>
    <property type="match status" value="3"/>
</dbReference>
<evidence type="ECO:0000313" key="14">
    <source>
        <dbReference type="EMBL" id="CDH60892.1"/>
    </source>
</evidence>
<dbReference type="Gene3D" id="3.30.70.330">
    <property type="match status" value="3"/>
</dbReference>
<dbReference type="CDD" id="cd12344">
    <property type="entry name" value="RRM1_SECp43_like"/>
    <property type="match status" value="1"/>
</dbReference>
<keyword evidence="3 11" id="KW-0813">Transport</keyword>
<keyword evidence="4 11" id="KW-0812">Transmembrane</keyword>
<evidence type="ECO:0000256" key="11">
    <source>
        <dbReference type="RuleBase" id="RU365011"/>
    </source>
</evidence>
<evidence type="ECO:0000256" key="7">
    <source>
        <dbReference type="ARBA" id="ARBA00022927"/>
    </source>
</evidence>
<keyword evidence="5 11" id="KW-0378">Hydrolase</keyword>
<comment type="subcellular location">
    <subcellularLocation>
        <location evidence="1">Endoplasmic reticulum membrane</location>
        <topology evidence="1">Multi-pass membrane protein</topology>
    </subcellularLocation>
</comment>
<dbReference type="STRING" id="1263082.A0A068SGD6"/>
<dbReference type="InterPro" id="IPR035979">
    <property type="entry name" value="RBD_domain_sf"/>
</dbReference>
<feature type="region of interest" description="Disordered" evidence="12">
    <location>
        <begin position="30"/>
        <end position="50"/>
    </location>
</feature>
<keyword evidence="10" id="KW-0694">RNA-binding</keyword>
<evidence type="ECO:0000256" key="6">
    <source>
        <dbReference type="ARBA" id="ARBA00022824"/>
    </source>
</evidence>
<comment type="function">
    <text evidence="11">Involved in inositol deacylation of GPI-anchored proteins which plays important roles in the quality control and ER-associated degradation of GPI-anchored proteins.</text>
</comment>
<dbReference type="GO" id="GO:0050185">
    <property type="term" value="F:phosphatidylinositol deacylase activity"/>
    <property type="evidence" value="ECO:0007669"/>
    <property type="project" value="TreeGrafter"/>
</dbReference>
<dbReference type="GO" id="GO:0006505">
    <property type="term" value="P:GPI anchor metabolic process"/>
    <property type="evidence" value="ECO:0007669"/>
    <property type="project" value="TreeGrafter"/>
</dbReference>
<dbReference type="InterPro" id="IPR056824">
    <property type="entry name" value="PGAP1_TMD"/>
</dbReference>
<evidence type="ECO:0000259" key="13">
    <source>
        <dbReference type="PROSITE" id="PS50102"/>
    </source>
</evidence>
<dbReference type="Pfam" id="PF07819">
    <property type="entry name" value="PGAP1"/>
    <property type="match status" value="1"/>
</dbReference>
<comment type="caution">
    <text evidence="14">The sequence shown here is derived from an EMBL/GenBank/DDBJ whole genome shotgun (WGS) entry which is preliminary data.</text>
</comment>
<dbReference type="InterPro" id="IPR029058">
    <property type="entry name" value="AB_hydrolase_fold"/>
</dbReference>
<sequence>MRRRRRRRRRPIVMVQQTMSRYIRIEKATLRNSSPATSPSPPSSPNTRARPRILASSYRFTSNTRFIISMLVLVSFASLAIILDSFTNHQRDVSGCQEIYMRPTYIRQSGFDSEMTRFAGKYALYLYREKDVDLSDQPSGVPVLFVPGHAGSYKQVRAIAAEAAFHYYQLYAQHPEIHEQGMRNLDFFTVDFHEEFSALHGQSLLEQAEYLNDAIDYILKIYKSDKYPDPASVMIIGHSMGGVVAKTMFMLNNYQPGTINTIITLSTPHVLPPAPFDWKISKIYDDMHQFWIDGYNLREDDTTTTARSLRDVTMISIAGGTLDNTVCSDSANVGAFLPASHGFTVFTTAIPRVWTGVDHLEILSCKQLVHVLVKAMLDIVDARRSSQVKSVSERMSIMKRAFLSGLEDRGSEPISLGSLMYFDHVSYLDIDERLVIQGERSIKGNHVTLLPAFGSNNDAFAILTDQALDEARGRFSLYLCNRHDGHSGGVACKSADTLVAPVPASTPNDRYPFSGNTFSFASIEFGQMDGHGWIGIADNGDSDGFLIAEPFSTTENAYRVDQSMSSIAMLGAHVQVNASLFTRIHIPAIENPMLAYHLTLTRKCNDLGLFAPFLRQSISTMHESKFYVNVGNGPTDFTLHGRTAFSSMTISTADVDHQGFLLQMWMDPTTCQEPIHVDITIDWYGSAGRLGFRNGIMLASFTFIIVILVLAGQIECYNRTGIFPHFGQGLSFYIRRILPVIMVAVGLCSIYQCSIYDGHDFGLDIPWEHVLDGNTDPFFWWLPLAGLVVSSGTVCFIWVVVDRLLLLCAYVLYGTFGTQRVLTWSSHPTETKQQRFQRRAITTVILFVLVATCIPYQFVFVVAFLVHTVNCIRSLVRSWSSPSRVNRYHYMQSLLLLFVTLLPFNLPILVVWIRNLSVHWFVPFSSDHNVFAIAPFILYVELLTGHRKMLPRHEGVWRWATRGLFCMVVAYAFLYGIKYAHSLYFLANHMMAWFLVLHVRDSHYGRMAWRYAANHIWHPFLRKQGASDVAACWVHGVFQITPFDYGFFAFYTHIHTYHFFLFSMSSPRSGLSMPFSMASTENTKTTLWMGDLEPWMDEQFITQLWYNLGENVIVKIIRDKVTSISAGYAFVDFGSSTSAAAALSAFHGTTIPNTCKTFKLNWASGGGLIDRREDRQPEYSIFVGDLGDCSEATLLSAFATRYRSCKYAKIMNDPRTGLSRGYGFVRFSDAAEHQHALVEMQGCCIRGRPVRVSMATPKHYCGNNSSTSSFPSSPSTPTTTTTTTTTTTPTTLMDPHNTTVFVGGLSAPITEDELQQYFMPFGDIIYTKIPPGKGCGFVQYVSRISAESAILCMNGYQIGNSRIRLSWGRSQNDKSAAAAAATAAAAQASRYVSGYVYPLHFLISVHSLQQNHLRHHQHRLPPPSFMAASDWLAQADQKHPRPLFTTPSTSSFANTNNTNSASSPWSFNHICAQ</sequence>
<evidence type="ECO:0000256" key="9">
    <source>
        <dbReference type="ARBA" id="ARBA00023136"/>
    </source>
</evidence>
<feature type="transmembrane region" description="Helical" evidence="11">
    <location>
        <begin position="893"/>
        <end position="913"/>
    </location>
</feature>
<reference evidence="14" key="1">
    <citation type="submission" date="2013-08" db="EMBL/GenBank/DDBJ databases">
        <title>Gene expansion shapes genome architecture in the human pathogen Lichtheimia corymbifera: an evolutionary genomics analysis in the ancient terrestrial Mucorales (Mucoromycotina).</title>
        <authorList>
            <person name="Schwartze V.U."/>
            <person name="Winter S."/>
            <person name="Shelest E."/>
            <person name="Marcet-Houben M."/>
            <person name="Horn F."/>
            <person name="Wehner S."/>
            <person name="Hoffmann K."/>
            <person name="Riege K."/>
            <person name="Sammeth M."/>
            <person name="Nowrousian M."/>
            <person name="Valiante V."/>
            <person name="Linde J."/>
            <person name="Jacobsen I.D."/>
            <person name="Marz M."/>
            <person name="Brakhage A.A."/>
            <person name="Gabaldon T."/>
            <person name="Bocker S."/>
            <person name="Voigt K."/>
        </authorList>
    </citation>
    <scope>NUCLEOTIDE SEQUENCE [LARGE SCALE GENOMIC DNA]</scope>
    <source>
        <strain evidence="14">FSU 9682</strain>
    </source>
</reference>
<gene>
    <name evidence="14" type="ORF">LCOR_11668.1</name>
</gene>
<evidence type="ECO:0000256" key="10">
    <source>
        <dbReference type="PROSITE-ProRule" id="PRU00176"/>
    </source>
</evidence>
<feature type="domain" description="RRM" evidence="13">
    <location>
        <begin position="1179"/>
        <end position="1257"/>
    </location>
</feature>
<dbReference type="Proteomes" id="UP000027586">
    <property type="component" value="Unassembled WGS sequence"/>
</dbReference>
<feature type="transmembrane region" description="Helical" evidence="11">
    <location>
        <begin position="956"/>
        <end position="977"/>
    </location>
</feature>
<evidence type="ECO:0000256" key="1">
    <source>
        <dbReference type="ARBA" id="ARBA00004477"/>
    </source>
</evidence>
<protein>
    <recommendedName>
        <fullName evidence="11">GPI inositol-deacylase</fullName>
        <ecNumber evidence="11">3.1.-.-</ecNumber>
    </recommendedName>
</protein>
<dbReference type="GO" id="GO:0003723">
    <property type="term" value="F:RNA binding"/>
    <property type="evidence" value="ECO:0007669"/>
    <property type="project" value="UniProtKB-UniRule"/>
</dbReference>
<dbReference type="InterPro" id="IPR012677">
    <property type="entry name" value="Nucleotide-bd_a/b_plait_sf"/>
</dbReference>
<dbReference type="PANTHER" id="PTHR15495:SF7">
    <property type="entry name" value="GPI INOSITOL-DEACYLASE"/>
    <property type="match status" value="1"/>
</dbReference>
<evidence type="ECO:0000256" key="8">
    <source>
        <dbReference type="ARBA" id="ARBA00022989"/>
    </source>
</evidence>
<feature type="transmembrane region" description="Helical" evidence="11">
    <location>
        <begin position="737"/>
        <end position="758"/>
    </location>
</feature>
<dbReference type="GO" id="GO:0005789">
    <property type="term" value="C:endoplasmic reticulum membrane"/>
    <property type="evidence" value="ECO:0007669"/>
    <property type="project" value="UniProtKB-SubCell"/>
</dbReference>
<feature type="domain" description="RRM" evidence="13">
    <location>
        <begin position="1298"/>
        <end position="1370"/>
    </location>
</feature>
<feature type="transmembrane region" description="Helical" evidence="11">
    <location>
        <begin position="804"/>
        <end position="824"/>
    </location>
</feature>
<evidence type="ECO:0000256" key="12">
    <source>
        <dbReference type="SAM" id="MobiDB-lite"/>
    </source>
</evidence>
<dbReference type="VEuPathDB" id="FungiDB:LCOR_11668.1"/>
<dbReference type="SMART" id="SM00360">
    <property type="entry name" value="RRM"/>
    <property type="match status" value="3"/>
</dbReference>
<dbReference type="OrthoDB" id="348976at2759"/>
<name>A0A068SGD6_9FUNG</name>
<feature type="compositionally biased region" description="Low complexity" evidence="12">
    <location>
        <begin position="1265"/>
        <end position="1291"/>
    </location>
</feature>
<proteinExistence type="inferred from homology"/>
<keyword evidence="8 11" id="KW-1133">Transmembrane helix</keyword>
<evidence type="ECO:0000256" key="4">
    <source>
        <dbReference type="ARBA" id="ARBA00022692"/>
    </source>
</evidence>
<dbReference type="EC" id="3.1.-.-" evidence="11"/>
<feature type="region of interest" description="Disordered" evidence="12">
    <location>
        <begin position="1263"/>
        <end position="1293"/>
    </location>
</feature>
<comment type="similarity">
    <text evidence="2 11">Belongs to the GPI inositol-deacylase family.</text>
</comment>
<feature type="transmembrane region" description="Helical" evidence="11">
    <location>
        <begin position="778"/>
        <end position="799"/>
    </location>
</feature>
<dbReference type="SUPFAM" id="SSF54928">
    <property type="entry name" value="RNA-binding domain, RBD"/>
    <property type="match status" value="2"/>
</dbReference>
<dbReference type="PROSITE" id="PS50102">
    <property type="entry name" value="RRM"/>
    <property type="match status" value="3"/>
</dbReference>
<feature type="transmembrane region" description="Helical" evidence="11">
    <location>
        <begin position="928"/>
        <end position="944"/>
    </location>
</feature>
<dbReference type="Pfam" id="PF25141">
    <property type="entry name" value="PGAP1_2nd"/>
    <property type="match status" value="1"/>
</dbReference>
<accession>A0A068SGD6</accession>
<dbReference type="PANTHER" id="PTHR15495">
    <property type="entry name" value="NEGATIVE REGULATOR OF VESICLE FORMATION-RELATED"/>
    <property type="match status" value="1"/>
</dbReference>
<keyword evidence="9 11" id="KW-0472">Membrane</keyword>
<evidence type="ECO:0000256" key="2">
    <source>
        <dbReference type="ARBA" id="ARBA00006931"/>
    </source>
</evidence>
<feature type="region of interest" description="Disordered" evidence="12">
    <location>
        <begin position="1443"/>
        <end position="1462"/>
    </location>
</feature>
<dbReference type="Gene3D" id="3.40.50.1820">
    <property type="entry name" value="alpha/beta hydrolase"/>
    <property type="match status" value="1"/>
</dbReference>
<keyword evidence="15" id="KW-1185">Reference proteome</keyword>
<dbReference type="InterPro" id="IPR012908">
    <property type="entry name" value="PGAP1-ab_dom-like"/>
</dbReference>
<evidence type="ECO:0000313" key="15">
    <source>
        <dbReference type="Proteomes" id="UP000027586"/>
    </source>
</evidence>
<dbReference type="SUPFAM" id="SSF53474">
    <property type="entry name" value="alpha/beta-Hydrolases"/>
    <property type="match status" value="1"/>
</dbReference>
<dbReference type="Pfam" id="PF25140">
    <property type="entry name" value="PGAP1_TMD"/>
    <property type="match status" value="1"/>
</dbReference>
<feature type="transmembrane region" description="Helical" evidence="11">
    <location>
        <begin position="844"/>
        <end position="872"/>
    </location>
</feature>
<dbReference type="InterPro" id="IPR039529">
    <property type="entry name" value="PGAP1/BST1"/>
</dbReference>
<feature type="transmembrane region" description="Helical" evidence="11">
    <location>
        <begin position="696"/>
        <end position="716"/>
    </location>
</feature>
<feature type="transmembrane region" description="Helical" evidence="11">
    <location>
        <begin position="66"/>
        <end position="83"/>
    </location>
</feature>
<dbReference type="GO" id="GO:0006888">
    <property type="term" value="P:endoplasmic reticulum to Golgi vesicle-mediated transport"/>
    <property type="evidence" value="ECO:0007669"/>
    <property type="project" value="TreeGrafter"/>
</dbReference>
<dbReference type="GO" id="GO:0015031">
    <property type="term" value="P:protein transport"/>
    <property type="evidence" value="ECO:0007669"/>
    <property type="project" value="UniProtKB-KW"/>
</dbReference>
<evidence type="ECO:0000256" key="5">
    <source>
        <dbReference type="ARBA" id="ARBA00022801"/>
    </source>
</evidence>